<gene>
    <name evidence="4" type="ORF">PVW1_020007400</name>
</gene>
<keyword evidence="3" id="KW-0812">Transmembrane</keyword>
<feature type="compositionally biased region" description="Polar residues" evidence="2">
    <location>
        <begin position="271"/>
        <end position="281"/>
    </location>
</feature>
<keyword evidence="3" id="KW-1133">Transmembrane helix</keyword>
<evidence type="ECO:0000313" key="4">
    <source>
        <dbReference type="EMBL" id="CAG9483826.1"/>
    </source>
</evidence>
<feature type="coiled-coil region" evidence="1">
    <location>
        <begin position="108"/>
        <end position="135"/>
    </location>
</feature>
<protein>
    <submittedName>
        <fullName evidence="4">(malaria parasite P. vivax) hypothetical protein</fullName>
    </submittedName>
</protein>
<reference evidence="4" key="1">
    <citation type="submission" date="2021-09" db="EMBL/GenBank/DDBJ databases">
        <authorList>
            <consortium name="Pathogen Informatics"/>
        </authorList>
    </citation>
    <scope>NUCLEOTIDE SEQUENCE</scope>
    <source>
        <strain evidence="4">PvW1</strain>
    </source>
</reference>
<accession>A0A8S4HNR9</accession>
<proteinExistence type="predicted"/>
<dbReference type="AlphaFoldDB" id="A0A8S4HNR9"/>
<evidence type="ECO:0000313" key="5">
    <source>
        <dbReference type="Proteomes" id="UP000779233"/>
    </source>
</evidence>
<dbReference type="Proteomes" id="UP000779233">
    <property type="component" value="Unassembled WGS sequence"/>
</dbReference>
<feature type="compositionally biased region" description="Basic and acidic residues" evidence="2">
    <location>
        <begin position="256"/>
        <end position="270"/>
    </location>
</feature>
<evidence type="ECO:0000256" key="1">
    <source>
        <dbReference type="SAM" id="Coils"/>
    </source>
</evidence>
<dbReference type="EMBL" id="CAJZCX010000015">
    <property type="protein sequence ID" value="CAG9483826.1"/>
    <property type="molecule type" value="Genomic_DNA"/>
</dbReference>
<keyword evidence="3" id="KW-0472">Membrane</keyword>
<feature type="transmembrane region" description="Helical" evidence="3">
    <location>
        <begin position="414"/>
        <end position="435"/>
    </location>
</feature>
<organism evidence="4 5">
    <name type="scientific">Plasmodium vivax</name>
    <name type="common">malaria parasite P. vivax</name>
    <dbReference type="NCBI Taxonomy" id="5855"/>
    <lineage>
        <taxon>Eukaryota</taxon>
        <taxon>Sar</taxon>
        <taxon>Alveolata</taxon>
        <taxon>Apicomplexa</taxon>
        <taxon>Aconoidasida</taxon>
        <taxon>Haemosporida</taxon>
        <taxon>Plasmodiidae</taxon>
        <taxon>Plasmodium</taxon>
        <taxon>Plasmodium (Plasmodium)</taxon>
    </lineage>
</organism>
<keyword evidence="1" id="KW-0175">Coiled coil</keyword>
<comment type="caution">
    <text evidence="4">The sequence shown here is derived from an EMBL/GenBank/DDBJ whole genome shotgun (WGS) entry which is preliminary data.</text>
</comment>
<evidence type="ECO:0000256" key="2">
    <source>
        <dbReference type="SAM" id="MobiDB-lite"/>
    </source>
</evidence>
<evidence type="ECO:0000256" key="3">
    <source>
        <dbReference type="SAM" id="Phobius"/>
    </source>
</evidence>
<feature type="region of interest" description="Disordered" evidence="2">
    <location>
        <begin position="244"/>
        <end position="281"/>
    </location>
</feature>
<name>A0A8S4HNR9_PLAVI</name>
<sequence>MAIVSVIKTKVCNKFQYSDCTDLFNDVIAKASEKIDKLNEAENIDTFLSKCKELGNYLNEFKDDCQECYKNKYIQQFLNIENSVGVLLEKPTKYGRCPRNLTSDDEKLIELQYRINNLCEKKHRLKKQITSLGEQCKTNSWCKENSTCKQRCSAYLNFLNNEQSYFLEHKKKILELKSLSPSKISLPDNCDVTDDVTFKNNTGYCDVCNAQEEKTRVIRNGARSISGELVTQAASSSLLVAPIINSHGPDASPSKDVSEGIPDRHTHDSQTSEGSQSHGKLTEHTFSQKGLFSPADQRVEGESCSENPQCLDEFFCLEEESSTQSRPLSGEHTRAEATVSYGTSPHSNYPELNSYHHKHMGYANALSTGYSPNGTTQSSPEFASELIDRVLGSDLESNSDLPPEQGLPQQYKTIIMAGAAFIPFLTLLYKLTPLGRMFSPKKRKKHKEVEEKLQRILVGYKNMDQQNYNLTYGNFGRSLYDDMYSA</sequence>
<dbReference type="VEuPathDB" id="PlasmoDB:PVPAM_010013200"/>